<dbReference type="Proteomes" id="UP000316008">
    <property type="component" value="Unassembled WGS sequence"/>
</dbReference>
<dbReference type="InterPro" id="IPR026444">
    <property type="entry name" value="Secre_tail"/>
</dbReference>
<organism evidence="4 5">
    <name type="scientific">Fluviicola chungangensis</name>
    <dbReference type="NCBI Taxonomy" id="2597671"/>
    <lineage>
        <taxon>Bacteria</taxon>
        <taxon>Pseudomonadati</taxon>
        <taxon>Bacteroidota</taxon>
        <taxon>Flavobacteriia</taxon>
        <taxon>Flavobacteriales</taxon>
        <taxon>Crocinitomicaceae</taxon>
        <taxon>Fluviicola</taxon>
    </lineage>
</organism>
<accession>A0A556MY30</accession>
<keyword evidence="5" id="KW-1185">Reference proteome</keyword>
<evidence type="ECO:0000313" key="4">
    <source>
        <dbReference type="EMBL" id="TSJ44815.1"/>
    </source>
</evidence>
<dbReference type="EMBL" id="VLPL01000004">
    <property type="protein sequence ID" value="TSJ44815.1"/>
    <property type="molecule type" value="Genomic_DNA"/>
</dbReference>
<dbReference type="RefSeq" id="WP_144332929.1">
    <property type="nucleotide sequence ID" value="NZ_VLPL01000004.1"/>
</dbReference>
<feature type="chain" id="PRO_5021949870" evidence="2">
    <location>
        <begin position="19"/>
        <end position="950"/>
    </location>
</feature>
<feature type="domain" description="Secretion system C-terminal sorting" evidence="3">
    <location>
        <begin position="879"/>
        <end position="947"/>
    </location>
</feature>
<proteinExistence type="predicted"/>
<protein>
    <submittedName>
        <fullName evidence="4">T9SS type A sorting domain-containing protein</fullName>
    </submittedName>
</protein>
<dbReference type="OrthoDB" id="9807496at2"/>
<evidence type="ECO:0000256" key="2">
    <source>
        <dbReference type="SAM" id="SignalP"/>
    </source>
</evidence>
<dbReference type="AlphaFoldDB" id="A0A556MY30"/>
<dbReference type="Pfam" id="PF18962">
    <property type="entry name" value="Por_Secre_tail"/>
    <property type="match status" value="1"/>
</dbReference>
<comment type="caution">
    <text evidence="4">The sequence shown here is derived from an EMBL/GenBank/DDBJ whole genome shotgun (WGS) entry which is preliminary data.</text>
</comment>
<gene>
    <name evidence="4" type="ORF">FO442_09450</name>
</gene>
<dbReference type="NCBIfam" id="TIGR04183">
    <property type="entry name" value="Por_Secre_tail"/>
    <property type="match status" value="1"/>
</dbReference>
<evidence type="ECO:0000313" key="5">
    <source>
        <dbReference type="Proteomes" id="UP000316008"/>
    </source>
</evidence>
<sequence length="950" mass="102686">MKIISTCLVLFLSGFAFSQFNRTFMHSVASSATATFTNYSYTDAQNKVNLVSLTGSGSGQVTLVRQQVSDIGDVESFDKHVYNVTLPSSTQNNLLLTAIEQGNELLYVLEIGSASTAKLIWLKVDKNTGALISTVTSANDYKLVYFEPKLIGSELVTYMVKSNGGLTRVALNTGTFTAPTEETADASITNTASFSNTVMSGFKNGNLFVVNGLEKVIIGAGISSSVIITRTATNTYTSANTGITTQRSVSSFLVNPMTVLITNGISLELYDATGTMLLSGTLNGPSNSIASQVEYANNRYHIYYKYANTNQGIFYLVDQNFQVVDSVPTNKTIYHIHKNANGFLLDGSDITKGLSLDLDNNPEVGRVAYCEFYKTVPVLNHDEYATLIKAGQHVTASIGLGTKVITSPNGLPGATYDGLSGCYNLSEFFVGFIGATDMVANDQSSFNDQFSELPGPNTTSSLYDEVLESKYNRPYHVSFQMIEDHVDSVAFGSSAYVPVWAIRNWPAHGNTALGQVADLAPFVDVNSNGTYEPLQGDYPSIYGNDCVFSITHYRSNGDTGKAFEIHSYVYTQACDTSEAFNDVLMRKVQVYSRGAAIDSMFFGGLFDGDLGNYNDDYIGTNVGLGLIYNYNGDLMDENNSGRVGYQDTLAAQGIMVLKGFKEVNDGLDNGIGILPGQSVNGYGFNDGIIDNEYAGLFASPVFTGTNAPMGQTDPVSAMQWYNYLNGLWQFGDQLSYGGTGFPGAPCVTNIETNYMYPGDSDTLNWATAGIDPGFSWSEFGPCGLGSASNPAGDRRGIYSFGKTSLSNSGMFELDYAYLIKRQSVQTTSIFEPVTDLFVKADAVRNAFLDNDGPCGINFDPVPENLGLEESTVEGDSFTVYPNPTAGSVRINGISEAGGIIRVFDMNGKLLQTVSGYQAMQVLDLSELKGNLFILQISNESKTAQKRVVKY</sequence>
<keyword evidence="1 2" id="KW-0732">Signal</keyword>
<evidence type="ECO:0000256" key="1">
    <source>
        <dbReference type="ARBA" id="ARBA00022729"/>
    </source>
</evidence>
<reference evidence="4 5" key="1">
    <citation type="submission" date="2019-07" db="EMBL/GenBank/DDBJ databases">
        <authorList>
            <person name="Huq M.A."/>
        </authorList>
    </citation>
    <scope>NUCLEOTIDE SEQUENCE [LARGE SCALE GENOMIC DNA]</scope>
    <source>
        <strain evidence="4 5">MAH-3</strain>
    </source>
</reference>
<feature type="signal peptide" evidence="2">
    <location>
        <begin position="1"/>
        <end position="18"/>
    </location>
</feature>
<name>A0A556MY30_9FLAO</name>
<evidence type="ECO:0000259" key="3">
    <source>
        <dbReference type="Pfam" id="PF18962"/>
    </source>
</evidence>